<accession>A0A1M5DUH6</accession>
<gene>
    <name evidence="1" type="ORF">SAMN02787073_2724</name>
</gene>
<dbReference type="RefSeq" id="WP_073174123.1">
    <property type="nucleotide sequence ID" value="NZ_FQVE01000003.1"/>
</dbReference>
<organism evidence="1 2">
    <name type="scientific">Chryseobacterium vrystaatense</name>
    <dbReference type="NCBI Taxonomy" id="307480"/>
    <lineage>
        <taxon>Bacteria</taxon>
        <taxon>Pseudomonadati</taxon>
        <taxon>Bacteroidota</taxon>
        <taxon>Flavobacteriia</taxon>
        <taxon>Flavobacteriales</taxon>
        <taxon>Weeksellaceae</taxon>
        <taxon>Chryseobacterium group</taxon>
        <taxon>Chryseobacterium</taxon>
    </lineage>
</organism>
<dbReference type="AlphaFoldDB" id="A0A1M5DUH6"/>
<protein>
    <submittedName>
        <fullName evidence="1">Uncharacterized protein</fullName>
    </submittedName>
</protein>
<name>A0A1M5DUH6_9FLAO</name>
<sequence>MDPLISKELIQLAEKDLSVREKLLAENQLSGGYHPDMERIHRQNAERLREMIRDIGFPTVSKVGAEASDAAWLIIQHSIGEPAFMKECYVMMLENQNDISRSNIAYLYDRIQVFQSKPQRYGSQLTAGGVPYPVENKTLLNEKRLQAELPPLSQEVITNIADIGMIPEIDGQDTDYNAWRIKTGWLSDL</sequence>
<dbReference type="Pfam" id="PF20329">
    <property type="entry name" value="DUF6624"/>
    <property type="match status" value="1"/>
</dbReference>
<evidence type="ECO:0000313" key="1">
    <source>
        <dbReference type="EMBL" id="SHF70647.1"/>
    </source>
</evidence>
<dbReference type="EMBL" id="FQVE01000003">
    <property type="protein sequence ID" value="SHF70647.1"/>
    <property type="molecule type" value="Genomic_DNA"/>
</dbReference>
<proteinExistence type="predicted"/>
<dbReference type="Proteomes" id="UP000184108">
    <property type="component" value="Unassembled WGS sequence"/>
</dbReference>
<dbReference type="InterPro" id="IPR046732">
    <property type="entry name" value="DUF6624"/>
</dbReference>
<evidence type="ECO:0000313" key="2">
    <source>
        <dbReference type="Proteomes" id="UP000184108"/>
    </source>
</evidence>
<reference evidence="2" key="1">
    <citation type="submission" date="2016-11" db="EMBL/GenBank/DDBJ databases">
        <authorList>
            <person name="Varghese N."/>
            <person name="Submissions S."/>
        </authorList>
    </citation>
    <scope>NUCLEOTIDE SEQUENCE [LARGE SCALE GENOMIC DNA]</scope>
    <source>
        <strain evidence="2">YR203</strain>
    </source>
</reference>